<keyword evidence="2" id="KW-1185">Reference proteome</keyword>
<dbReference type="EMBL" id="FCNZ02000045">
    <property type="protein sequence ID" value="SAL78855.1"/>
    <property type="molecule type" value="Genomic_DNA"/>
</dbReference>
<evidence type="ECO:0000313" key="2">
    <source>
        <dbReference type="Proteomes" id="UP000054717"/>
    </source>
</evidence>
<gene>
    <name evidence="1" type="ORF">AWB66_05930</name>
</gene>
<sequence>MDNAAVSGNEGLFQFGTLLPLWTFRPRPKITYGLPDGTPVLTCTVTKEEADCLKTDHSESSIGFEWVRTDDFITLNICLYLGESRVYWVVDICDPEIYEAIELWKRAGQIPIAFFVRQSETQRQLYHTVGMPPFNPKVGTLWTDPDHKPTAGRWEAMTELLDAWRRLTGTRELVAGITLQQVLGNVLLTKRWERLARRGLLVPRSRAAMSDFAQDSLCQGG</sequence>
<organism evidence="1 2">
    <name type="scientific">Caballeronia telluris</name>
    <dbReference type="NCBI Taxonomy" id="326475"/>
    <lineage>
        <taxon>Bacteria</taxon>
        <taxon>Pseudomonadati</taxon>
        <taxon>Pseudomonadota</taxon>
        <taxon>Betaproteobacteria</taxon>
        <taxon>Burkholderiales</taxon>
        <taxon>Burkholderiaceae</taxon>
        <taxon>Caballeronia</taxon>
    </lineage>
</organism>
<dbReference type="RefSeq" id="WP_087633633.1">
    <property type="nucleotide sequence ID" value="NZ_FCNZ02000045.1"/>
</dbReference>
<protein>
    <submittedName>
        <fullName evidence="1">Uncharacterized protein</fullName>
    </submittedName>
</protein>
<dbReference type="AlphaFoldDB" id="A0A158KCT4"/>
<reference evidence="1" key="1">
    <citation type="submission" date="2016-01" db="EMBL/GenBank/DDBJ databases">
        <authorList>
            <person name="Peeters Charlotte."/>
        </authorList>
    </citation>
    <scope>NUCLEOTIDE SEQUENCE</scope>
    <source>
        <strain evidence="1">LMG 22936</strain>
    </source>
</reference>
<proteinExistence type="predicted"/>
<dbReference type="Proteomes" id="UP000054717">
    <property type="component" value="Unassembled WGS sequence"/>
</dbReference>
<accession>A0A158KCT4</accession>
<name>A0A158KCT4_9BURK</name>
<comment type="caution">
    <text evidence="1">The sequence shown here is derived from an EMBL/GenBank/DDBJ whole genome shotgun (WGS) entry which is preliminary data.</text>
</comment>
<evidence type="ECO:0000313" key="1">
    <source>
        <dbReference type="EMBL" id="SAL78855.1"/>
    </source>
</evidence>